<evidence type="ECO:0000313" key="2">
    <source>
        <dbReference type="EMBL" id="KAK5057657.1"/>
    </source>
</evidence>
<evidence type="ECO:0000313" key="3">
    <source>
        <dbReference type="Proteomes" id="UP001358417"/>
    </source>
</evidence>
<dbReference type="EMBL" id="JAVRRD010000006">
    <property type="protein sequence ID" value="KAK5057657.1"/>
    <property type="molecule type" value="Genomic_DNA"/>
</dbReference>
<keyword evidence="3" id="KW-1185">Reference proteome</keyword>
<feature type="region of interest" description="Disordered" evidence="1">
    <location>
        <begin position="1"/>
        <end position="29"/>
    </location>
</feature>
<proteinExistence type="predicted"/>
<comment type="caution">
    <text evidence="2">The sequence shown here is derived from an EMBL/GenBank/DDBJ whole genome shotgun (WGS) entry which is preliminary data.</text>
</comment>
<reference evidence="2 3" key="1">
    <citation type="submission" date="2023-08" db="EMBL/GenBank/DDBJ databases">
        <title>Black Yeasts Isolated from many extreme environments.</title>
        <authorList>
            <person name="Coleine C."/>
            <person name="Stajich J.E."/>
            <person name="Selbmann L."/>
        </authorList>
    </citation>
    <scope>NUCLEOTIDE SEQUENCE [LARGE SCALE GENOMIC DNA]</scope>
    <source>
        <strain evidence="2 3">CCFEE 5792</strain>
    </source>
</reference>
<accession>A0AAV9NH32</accession>
<protein>
    <submittedName>
        <fullName evidence="2">Uncharacterized protein</fullName>
    </submittedName>
</protein>
<name>A0AAV9NH32_9EURO</name>
<organism evidence="2 3">
    <name type="scientific">Exophiala bonariae</name>
    <dbReference type="NCBI Taxonomy" id="1690606"/>
    <lineage>
        <taxon>Eukaryota</taxon>
        <taxon>Fungi</taxon>
        <taxon>Dikarya</taxon>
        <taxon>Ascomycota</taxon>
        <taxon>Pezizomycotina</taxon>
        <taxon>Eurotiomycetes</taxon>
        <taxon>Chaetothyriomycetidae</taxon>
        <taxon>Chaetothyriales</taxon>
        <taxon>Herpotrichiellaceae</taxon>
        <taxon>Exophiala</taxon>
    </lineage>
</organism>
<evidence type="ECO:0000256" key="1">
    <source>
        <dbReference type="SAM" id="MobiDB-lite"/>
    </source>
</evidence>
<gene>
    <name evidence="2" type="ORF">LTR84_011658</name>
</gene>
<dbReference type="AlphaFoldDB" id="A0AAV9NH32"/>
<dbReference type="RefSeq" id="XP_064708775.1">
    <property type="nucleotide sequence ID" value="XM_064855186.1"/>
</dbReference>
<sequence length="115" mass="12159">MGRRGKTGNQKIAANPKVTLASRPWGASGPSPPALVAKVQAIHAACFEKLITAIADRMTPPLAPSETFPVKAGRWARDAEGRQMLSASVRLKSDGDNRLKLVACTTPPKLMATAI</sequence>
<dbReference type="Proteomes" id="UP001358417">
    <property type="component" value="Unassembled WGS sequence"/>
</dbReference>
<dbReference type="GeneID" id="89979808"/>